<feature type="region of interest" description="Disordered" evidence="1">
    <location>
        <begin position="37"/>
        <end position="87"/>
    </location>
</feature>
<name>A0AAV2QAI5_MEGNR</name>
<feature type="compositionally biased region" description="Basic and acidic residues" evidence="1">
    <location>
        <begin position="494"/>
        <end position="515"/>
    </location>
</feature>
<feature type="compositionally biased region" description="Polar residues" evidence="1">
    <location>
        <begin position="530"/>
        <end position="549"/>
    </location>
</feature>
<comment type="caution">
    <text evidence="2">The sequence shown here is derived from an EMBL/GenBank/DDBJ whole genome shotgun (WGS) entry which is preliminary data.</text>
</comment>
<keyword evidence="3" id="KW-1185">Reference proteome</keyword>
<feature type="compositionally biased region" description="Basic and acidic residues" evidence="1">
    <location>
        <begin position="42"/>
        <end position="54"/>
    </location>
</feature>
<evidence type="ECO:0000256" key="1">
    <source>
        <dbReference type="SAM" id="MobiDB-lite"/>
    </source>
</evidence>
<proteinExistence type="predicted"/>
<feature type="compositionally biased region" description="Polar residues" evidence="1">
    <location>
        <begin position="483"/>
        <end position="493"/>
    </location>
</feature>
<dbReference type="Proteomes" id="UP001497623">
    <property type="component" value="Unassembled WGS sequence"/>
</dbReference>
<reference evidence="2 3" key="1">
    <citation type="submission" date="2024-05" db="EMBL/GenBank/DDBJ databases">
        <authorList>
            <person name="Wallberg A."/>
        </authorList>
    </citation>
    <scope>NUCLEOTIDE SEQUENCE [LARGE SCALE GENOMIC DNA]</scope>
</reference>
<evidence type="ECO:0000313" key="2">
    <source>
        <dbReference type="EMBL" id="CAL4073231.1"/>
    </source>
</evidence>
<sequence length="603" mass="68001">MNVMDSESNFTESSSKKLVCSETVGINLKETSVISINPKHSKTNENESIKDNKRTVSIKKGKSTSSKPEKFSLEPMPDYNIETDQSHVTKDEVSTFSASTAEDKQNVACKATYSLDLYRTTSKSSNDTENEPSMITDKQNVAFKAKDSLDYYRNKASNVKKKEFQSSFQVKGKLDIVKTNAQPVKSILKSKIDLSKEPESLESLIDRRIKVEIVEQKPKTFTNDSDNTNESVVFIKQLQLPPKNEIDMNPRVSTPICKEEKLDFVDPELSAIISEEEIAPEVDESVLILNTNSSEVPKDTESLTAYKKAPLKDSIIPNDSNNSIHLNISLDSNIKAQAKDESHNEAMILETDLDQCLDNKKDTSIYSPQDKMETLSVSEGNFLTLSEASRSPTITELSATPNLDDIGVKDKGLVDIFSKKGDITHISESDNVRKDYESEATTKTFSDSIQLSEDLHASKKIKISMNKKSENIMEKPPTATVKPLNSESSTSSKLDNEASRTDKRKLLPESMENREKRTRINAPNLKDGSRQFSNYRRGGSNSATYSGQGSRFRPNYDSNHYPRSGVPPAAYQQPYHQPWHPRTTDNYRPRMHNQHPYNWNYQW</sequence>
<gene>
    <name evidence="2" type="ORF">MNOR_LOCUS9060</name>
</gene>
<dbReference type="EMBL" id="CAXKWB010004301">
    <property type="protein sequence ID" value="CAL4073231.1"/>
    <property type="molecule type" value="Genomic_DNA"/>
</dbReference>
<protein>
    <submittedName>
        <fullName evidence="2">Uncharacterized protein</fullName>
    </submittedName>
</protein>
<feature type="region of interest" description="Disordered" evidence="1">
    <location>
        <begin position="467"/>
        <end position="551"/>
    </location>
</feature>
<evidence type="ECO:0000313" key="3">
    <source>
        <dbReference type="Proteomes" id="UP001497623"/>
    </source>
</evidence>
<organism evidence="2 3">
    <name type="scientific">Meganyctiphanes norvegica</name>
    <name type="common">Northern krill</name>
    <name type="synonym">Thysanopoda norvegica</name>
    <dbReference type="NCBI Taxonomy" id="48144"/>
    <lineage>
        <taxon>Eukaryota</taxon>
        <taxon>Metazoa</taxon>
        <taxon>Ecdysozoa</taxon>
        <taxon>Arthropoda</taxon>
        <taxon>Crustacea</taxon>
        <taxon>Multicrustacea</taxon>
        <taxon>Malacostraca</taxon>
        <taxon>Eumalacostraca</taxon>
        <taxon>Eucarida</taxon>
        <taxon>Euphausiacea</taxon>
        <taxon>Euphausiidae</taxon>
        <taxon>Meganyctiphanes</taxon>
    </lineage>
</organism>
<dbReference type="AlphaFoldDB" id="A0AAV2QAI5"/>
<accession>A0AAV2QAI5</accession>